<gene>
    <name evidence="1" type="ORF">PCOR1329_LOCUS76482</name>
</gene>
<sequence>MVVQAEKAQISMFEITVWASVDLSCLPTASMPASLMFLLKLMCITDTFNVEGNSMVFRELEAGGHAPVHPAVVHVVPHLLPGVRAVLCNAHARLTEPAEGAPGAPDDEQGGH</sequence>
<evidence type="ECO:0000313" key="2">
    <source>
        <dbReference type="Proteomes" id="UP001189429"/>
    </source>
</evidence>
<dbReference type="EMBL" id="CAUYUJ010020504">
    <property type="protein sequence ID" value="CAK0898771.1"/>
    <property type="molecule type" value="Genomic_DNA"/>
</dbReference>
<organism evidence="1 2">
    <name type="scientific">Prorocentrum cordatum</name>
    <dbReference type="NCBI Taxonomy" id="2364126"/>
    <lineage>
        <taxon>Eukaryota</taxon>
        <taxon>Sar</taxon>
        <taxon>Alveolata</taxon>
        <taxon>Dinophyceae</taxon>
        <taxon>Prorocentrales</taxon>
        <taxon>Prorocentraceae</taxon>
        <taxon>Prorocentrum</taxon>
    </lineage>
</organism>
<keyword evidence="2" id="KW-1185">Reference proteome</keyword>
<dbReference type="Proteomes" id="UP001189429">
    <property type="component" value="Unassembled WGS sequence"/>
</dbReference>
<proteinExistence type="predicted"/>
<protein>
    <submittedName>
        <fullName evidence="1">Uncharacterized protein</fullName>
    </submittedName>
</protein>
<reference evidence="1" key="1">
    <citation type="submission" date="2023-10" db="EMBL/GenBank/DDBJ databases">
        <authorList>
            <person name="Chen Y."/>
            <person name="Shah S."/>
            <person name="Dougan E. K."/>
            <person name="Thang M."/>
            <person name="Chan C."/>
        </authorList>
    </citation>
    <scope>NUCLEOTIDE SEQUENCE [LARGE SCALE GENOMIC DNA]</scope>
</reference>
<comment type="caution">
    <text evidence="1">The sequence shown here is derived from an EMBL/GenBank/DDBJ whole genome shotgun (WGS) entry which is preliminary data.</text>
</comment>
<evidence type="ECO:0000313" key="1">
    <source>
        <dbReference type="EMBL" id="CAK0898771.1"/>
    </source>
</evidence>
<accession>A0ABN9XGF5</accession>
<name>A0ABN9XGF5_9DINO</name>